<feature type="region of interest" description="Disordered" evidence="1">
    <location>
        <begin position="1"/>
        <end position="132"/>
    </location>
</feature>
<evidence type="ECO:0000313" key="3">
    <source>
        <dbReference type="Proteomes" id="UP000026962"/>
    </source>
</evidence>
<dbReference type="Gramene" id="OPUNC05G19620.1">
    <property type="protein sequence ID" value="OPUNC05G19620.1"/>
    <property type="gene ID" value="OPUNC05G19620"/>
</dbReference>
<dbReference type="AlphaFoldDB" id="A0A0E0L4E5"/>
<feature type="compositionally biased region" description="Basic and acidic residues" evidence="1">
    <location>
        <begin position="58"/>
        <end position="95"/>
    </location>
</feature>
<evidence type="ECO:0000313" key="2">
    <source>
        <dbReference type="EnsemblPlants" id="OPUNC05G19620.1"/>
    </source>
</evidence>
<feature type="compositionally biased region" description="Basic and acidic residues" evidence="1">
    <location>
        <begin position="105"/>
        <end position="116"/>
    </location>
</feature>
<feature type="compositionally biased region" description="Basic and acidic residues" evidence="1">
    <location>
        <begin position="1"/>
        <end position="25"/>
    </location>
</feature>
<proteinExistence type="predicted"/>
<accession>A0A0E0L4E5</accession>
<dbReference type="EnsemblPlants" id="OPUNC05G19620.1">
    <property type="protein sequence ID" value="OPUNC05G19620.1"/>
    <property type="gene ID" value="OPUNC05G19620"/>
</dbReference>
<keyword evidence="3" id="KW-1185">Reference proteome</keyword>
<feature type="compositionally biased region" description="Basic and acidic residues" evidence="1">
    <location>
        <begin position="33"/>
        <end position="50"/>
    </location>
</feature>
<reference evidence="2" key="1">
    <citation type="submission" date="2015-04" db="UniProtKB">
        <authorList>
            <consortium name="EnsemblPlants"/>
        </authorList>
    </citation>
    <scope>IDENTIFICATION</scope>
</reference>
<protein>
    <submittedName>
        <fullName evidence="2">Uncharacterized protein</fullName>
    </submittedName>
</protein>
<name>A0A0E0L4E5_ORYPU</name>
<dbReference type="Proteomes" id="UP000026962">
    <property type="component" value="Chromosome 5"/>
</dbReference>
<evidence type="ECO:0000256" key="1">
    <source>
        <dbReference type="SAM" id="MobiDB-lite"/>
    </source>
</evidence>
<dbReference type="HOGENOM" id="CLU_1386174_0_0_1"/>
<sequence length="197" mass="21904">MGERHDREARRSDDLDGRRDNVRCRDRNRRGRYNNEHLATDHSRGWRRDNDDDNCNDFGHDATCGHDGEWGPDATFRHERTPSPRSRDRSNMGRHEGRHHQGGGCEDKKDGDDDRNNGSAPPTSPFLGCSSSPTELATAPMQFCVATPRLLPLCPRRGDLEGNEAWSTGVASVTTPVAWVFARINEALAVGAAEATL</sequence>
<organism evidence="2">
    <name type="scientific">Oryza punctata</name>
    <name type="common">Red rice</name>
    <dbReference type="NCBI Taxonomy" id="4537"/>
    <lineage>
        <taxon>Eukaryota</taxon>
        <taxon>Viridiplantae</taxon>
        <taxon>Streptophyta</taxon>
        <taxon>Embryophyta</taxon>
        <taxon>Tracheophyta</taxon>
        <taxon>Spermatophyta</taxon>
        <taxon>Magnoliopsida</taxon>
        <taxon>Liliopsida</taxon>
        <taxon>Poales</taxon>
        <taxon>Poaceae</taxon>
        <taxon>BOP clade</taxon>
        <taxon>Oryzoideae</taxon>
        <taxon>Oryzeae</taxon>
        <taxon>Oryzinae</taxon>
        <taxon>Oryza</taxon>
    </lineage>
</organism>
<reference evidence="2" key="2">
    <citation type="submission" date="2018-05" db="EMBL/GenBank/DDBJ databases">
        <title>OpunRS2 (Oryza punctata Reference Sequence Version 2).</title>
        <authorList>
            <person name="Zhang J."/>
            <person name="Kudrna D."/>
            <person name="Lee S."/>
            <person name="Talag J."/>
            <person name="Welchert J."/>
            <person name="Wing R.A."/>
        </authorList>
    </citation>
    <scope>NUCLEOTIDE SEQUENCE [LARGE SCALE GENOMIC DNA]</scope>
</reference>